<gene>
    <name evidence="12" type="ORF">C2857_000504</name>
</gene>
<comment type="function">
    <text evidence="1">Component of the EKC/KEOPS complex that is required for the formation of a threonylcarbamoyl group on adenosine at position 37 (t(6)A37) in tRNAs that read codons beginning with adenine. The complex is probably involved in the transfer of the threonylcarbamoyl moiety of threonylcarbamoyl-AMP (TC-AMP) to the N6 group of A37. BUD32 has ATPase activity in the context of the EKC/KEOPS complex and likely plays a supporting role to the catalytic subunit KAE1. The EKC/KEOPS complex also promotes both telomere uncapping and telomere elongation. The complex is required for efficient recruitment of transcriptional coactivators.</text>
</comment>
<keyword evidence="13" id="KW-1185">Reference proteome</keyword>
<evidence type="ECO:0000256" key="6">
    <source>
        <dbReference type="ARBA" id="ARBA00030980"/>
    </source>
</evidence>
<accession>A0A7S9KRM7</accession>
<dbReference type="Pfam" id="PF17667">
    <property type="entry name" value="Pkinase_fungal"/>
    <property type="match status" value="1"/>
</dbReference>
<dbReference type="PANTHER" id="PTHR38248">
    <property type="entry name" value="FUNK1 6"/>
    <property type="match status" value="1"/>
</dbReference>
<comment type="subunit">
    <text evidence="2">Component of the EKC/KEOPS complex composed of at least BUD32, CGI121, GON7, KAE1 and PCC1; the whole complex dimerizes.</text>
</comment>
<dbReference type="GO" id="GO:0004674">
    <property type="term" value="F:protein serine/threonine kinase activity"/>
    <property type="evidence" value="ECO:0007669"/>
    <property type="project" value="UniProtKB-EC"/>
</dbReference>
<feature type="region of interest" description="Disordered" evidence="10">
    <location>
        <begin position="454"/>
        <end position="483"/>
    </location>
</feature>
<evidence type="ECO:0000256" key="5">
    <source>
        <dbReference type="ARBA" id="ARBA00019973"/>
    </source>
</evidence>
<dbReference type="GO" id="GO:0005524">
    <property type="term" value="F:ATP binding"/>
    <property type="evidence" value="ECO:0007669"/>
    <property type="project" value="InterPro"/>
</dbReference>
<evidence type="ECO:0000313" key="13">
    <source>
        <dbReference type="Proteomes" id="UP000594364"/>
    </source>
</evidence>
<evidence type="ECO:0000256" key="1">
    <source>
        <dbReference type="ARBA" id="ARBA00003747"/>
    </source>
</evidence>
<dbReference type="Gene3D" id="1.10.510.10">
    <property type="entry name" value="Transferase(Phosphotransferase) domain 1"/>
    <property type="match status" value="1"/>
</dbReference>
<organism evidence="12 13">
    <name type="scientific">Epichloe festucae (strain Fl1)</name>
    <dbReference type="NCBI Taxonomy" id="877507"/>
    <lineage>
        <taxon>Eukaryota</taxon>
        <taxon>Fungi</taxon>
        <taxon>Dikarya</taxon>
        <taxon>Ascomycota</taxon>
        <taxon>Pezizomycotina</taxon>
        <taxon>Sordariomycetes</taxon>
        <taxon>Hypocreomycetidae</taxon>
        <taxon>Hypocreales</taxon>
        <taxon>Clavicipitaceae</taxon>
        <taxon>Epichloe</taxon>
    </lineage>
</organism>
<dbReference type="Proteomes" id="UP000594364">
    <property type="component" value="Chromosome 3"/>
</dbReference>
<evidence type="ECO:0000256" key="7">
    <source>
        <dbReference type="ARBA" id="ARBA00033194"/>
    </source>
</evidence>
<evidence type="ECO:0000256" key="3">
    <source>
        <dbReference type="ARBA" id="ARBA00012513"/>
    </source>
</evidence>
<protein>
    <recommendedName>
        <fullName evidence="5">EKC/KEOPS complex subunit BUD32</fullName>
        <ecNumber evidence="3">2.7.11.1</ecNumber>
    </recommendedName>
    <alternativeName>
        <fullName evidence="6 7">Atypical Serine/threonine protein kinase BUD32</fullName>
    </alternativeName>
    <alternativeName>
        <fullName evidence="4">EKC/KEOPS complex subunit bud32</fullName>
    </alternativeName>
</protein>
<dbReference type="EMBL" id="CP031387">
    <property type="protein sequence ID" value="QPG98956.1"/>
    <property type="molecule type" value="Genomic_DNA"/>
</dbReference>
<sequence length="734" mass="83615">MEHLTSEERVTVEQNPLGDSLITVREALRDVEACITEEEATGKDALVSDLTAIRLRLQKGDFEHKIFRPLSQLVINQAPDPDIWSAVVALIRAINHSTPPPSLPYFDTPITHSSASQQGSEQTRKKIEPRVFEEIRYCTHRAVEGFHEKYFQGRSWNRRAKRIYHACKDRYRDTDKRWKKLPNAASEDDVCNWWLSLQRDFLDKEKASYFRSSGSNRIGAEAQRQLDLFVKSKGAANEAKHDWREVLVVGELKKADQKNKGLWLQVGSAVRNVFASQPTRRFVHAFTLTGTELETWVFDRSGPYSGATFDIHEEPEKFIQVICGYVMMNDEELGLDTFTRRKDNKLFAIIPAETQEKKRKLKLELDPSPIASQRAIAHERGVKGLAKVVGYQQEITSISKLRENLTFSTPYKFRGVPRSANTSSQSQPPISHSFSQFHDLSIISNVSRKRKSIDSASYANKRSRSNSQLARTEQVGDPIKYPVQEPEGTSLIQQVETPFDNRILRALAISPAGRSVTQFSSVIELLETLRDAVVVHRSLLLDGRILHRDISENNIIITNPEKADGFRGMLIDLDLAKEDGKGPSGARHRTGTMEFMAIEVLLGISHTYRHDVEAFFYVLLWLCARRGWHLSTKLERRPKKSMLSRWYSGSYEEIAQNKRGDMDKNGLDMILNEFPSTFDSVKPLCRTIRDILFPHKDGLFTGTPRDPEILYAPIIKAFDDTLIEIKETGDTVKA</sequence>
<feature type="domain" description="Protein kinase" evidence="11">
    <location>
        <begin position="374"/>
        <end position="693"/>
    </location>
</feature>
<dbReference type="AlphaFoldDB" id="A0A7S9KRM7"/>
<dbReference type="PROSITE" id="PS50011">
    <property type="entry name" value="PROTEIN_KINASE_DOM"/>
    <property type="match status" value="1"/>
</dbReference>
<evidence type="ECO:0000256" key="4">
    <source>
        <dbReference type="ARBA" id="ARBA00013948"/>
    </source>
</evidence>
<comment type="catalytic activity">
    <reaction evidence="8">
        <text>L-threonyl-[protein] + ATP = O-phospho-L-threonyl-[protein] + ADP + H(+)</text>
        <dbReference type="Rhea" id="RHEA:46608"/>
        <dbReference type="Rhea" id="RHEA-COMP:11060"/>
        <dbReference type="Rhea" id="RHEA-COMP:11605"/>
        <dbReference type="ChEBI" id="CHEBI:15378"/>
        <dbReference type="ChEBI" id="CHEBI:30013"/>
        <dbReference type="ChEBI" id="CHEBI:30616"/>
        <dbReference type="ChEBI" id="CHEBI:61977"/>
        <dbReference type="ChEBI" id="CHEBI:456216"/>
        <dbReference type="EC" id="2.7.11.1"/>
    </reaction>
</comment>
<evidence type="ECO:0000256" key="10">
    <source>
        <dbReference type="SAM" id="MobiDB-lite"/>
    </source>
</evidence>
<dbReference type="InterPro" id="IPR040976">
    <property type="entry name" value="Pkinase_fungal"/>
</dbReference>
<feature type="compositionally biased region" description="Polar residues" evidence="10">
    <location>
        <begin position="454"/>
        <end position="471"/>
    </location>
</feature>
<evidence type="ECO:0000313" key="12">
    <source>
        <dbReference type="EMBL" id="QPG98956.1"/>
    </source>
</evidence>
<dbReference type="InterPro" id="IPR011009">
    <property type="entry name" value="Kinase-like_dom_sf"/>
</dbReference>
<dbReference type="PANTHER" id="PTHR38248:SF2">
    <property type="entry name" value="FUNK1 11"/>
    <property type="match status" value="1"/>
</dbReference>
<name>A0A7S9KRM7_EPIFF</name>
<dbReference type="SUPFAM" id="SSF56112">
    <property type="entry name" value="Protein kinase-like (PK-like)"/>
    <property type="match status" value="1"/>
</dbReference>
<reference evidence="12 13" key="1">
    <citation type="journal article" date="2018" name="PLoS Genet.">
        <title>Repeat elements organise 3D genome structure and mediate transcription in the filamentous fungus Epichloe festucae.</title>
        <authorList>
            <person name="Winter D.J."/>
            <person name="Ganley A.R.D."/>
            <person name="Young C.A."/>
            <person name="Liachko I."/>
            <person name="Schardl C.L."/>
            <person name="Dupont P.Y."/>
            <person name="Berry D."/>
            <person name="Ram A."/>
            <person name="Scott B."/>
            <person name="Cox M.P."/>
        </authorList>
    </citation>
    <scope>NUCLEOTIDE SEQUENCE [LARGE SCALE GENOMIC DNA]</scope>
    <source>
        <strain evidence="12 13">Fl1</strain>
    </source>
</reference>
<evidence type="ECO:0000256" key="2">
    <source>
        <dbReference type="ARBA" id="ARBA00011534"/>
    </source>
</evidence>
<comment type="catalytic activity">
    <reaction evidence="9">
        <text>L-seryl-[protein] + ATP = O-phospho-L-seryl-[protein] + ADP + H(+)</text>
        <dbReference type="Rhea" id="RHEA:17989"/>
        <dbReference type="Rhea" id="RHEA-COMP:9863"/>
        <dbReference type="Rhea" id="RHEA-COMP:11604"/>
        <dbReference type="ChEBI" id="CHEBI:15378"/>
        <dbReference type="ChEBI" id="CHEBI:29999"/>
        <dbReference type="ChEBI" id="CHEBI:30616"/>
        <dbReference type="ChEBI" id="CHEBI:83421"/>
        <dbReference type="ChEBI" id="CHEBI:456216"/>
        <dbReference type="EC" id="2.7.11.1"/>
    </reaction>
</comment>
<dbReference type="EC" id="2.7.11.1" evidence="3"/>
<evidence type="ECO:0000259" key="11">
    <source>
        <dbReference type="PROSITE" id="PS50011"/>
    </source>
</evidence>
<dbReference type="PROSITE" id="PS00109">
    <property type="entry name" value="PROTEIN_KINASE_TYR"/>
    <property type="match status" value="1"/>
</dbReference>
<dbReference type="InterPro" id="IPR008266">
    <property type="entry name" value="Tyr_kinase_AS"/>
</dbReference>
<dbReference type="InterPro" id="IPR000719">
    <property type="entry name" value="Prot_kinase_dom"/>
</dbReference>
<evidence type="ECO:0000256" key="9">
    <source>
        <dbReference type="ARBA" id="ARBA00048679"/>
    </source>
</evidence>
<dbReference type="OrthoDB" id="5584477at2759"/>
<evidence type="ECO:0000256" key="8">
    <source>
        <dbReference type="ARBA" id="ARBA00047899"/>
    </source>
</evidence>
<proteinExistence type="predicted"/>